<dbReference type="PANTHER" id="PTHR42708:SF1">
    <property type="entry name" value="GLIDING MOTILITY PROTEIN MGLA"/>
    <property type="match status" value="1"/>
</dbReference>
<dbReference type="InterPro" id="IPR000795">
    <property type="entry name" value="T_Tr_GTP-bd_dom"/>
</dbReference>
<gene>
    <name evidence="2" type="ordered locus">Mtc_0505</name>
</gene>
<organism evidence="2 3">
    <name type="scientific">Methanocella conradii (strain DSM 24694 / JCM 17849 / CGMCC 1.5162 / HZ254)</name>
    <dbReference type="NCBI Taxonomy" id="1041930"/>
    <lineage>
        <taxon>Archaea</taxon>
        <taxon>Methanobacteriati</taxon>
        <taxon>Methanobacteriota</taxon>
        <taxon>Stenosarchaea group</taxon>
        <taxon>Methanomicrobia</taxon>
        <taxon>Methanocellales</taxon>
        <taxon>Methanocellaceae</taxon>
        <taxon>Methanocella</taxon>
    </lineage>
</organism>
<dbReference type="Gene3D" id="3.40.50.300">
    <property type="entry name" value="P-loop containing nucleotide triphosphate hydrolases"/>
    <property type="match status" value="1"/>
</dbReference>
<accession>H8I574</accession>
<dbReference type="InterPro" id="IPR052705">
    <property type="entry name" value="Gliding_Motility_GTPase"/>
</dbReference>
<proteinExistence type="predicted"/>
<feature type="domain" description="Tr-type G" evidence="1">
    <location>
        <begin position="64"/>
        <end position="171"/>
    </location>
</feature>
<dbReference type="GO" id="GO:0005525">
    <property type="term" value="F:GTP binding"/>
    <property type="evidence" value="ECO:0007669"/>
    <property type="project" value="InterPro"/>
</dbReference>
<dbReference type="GeneID" id="11970390"/>
<dbReference type="SUPFAM" id="SSF52540">
    <property type="entry name" value="P-loop containing nucleoside triphosphate hydrolases"/>
    <property type="match status" value="1"/>
</dbReference>
<dbReference type="STRING" id="1041930.Mtc_0505"/>
<dbReference type="GO" id="GO:0003924">
    <property type="term" value="F:GTPase activity"/>
    <property type="evidence" value="ECO:0007669"/>
    <property type="project" value="InterPro"/>
</dbReference>
<protein>
    <submittedName>
        <fullName evidence="2">GTPase</fullName>
    </submittedName>
</protein>
<dbReference type="InterPro" id="IPR027417">
    <property type="entry name" value="P-loop_NTPase"/>
</dbReference>
<dbReference type="RefSeq" id="WP_014405110.1">
    <property type="nucleotide sequence ID" value="NC_017034.1"/>
</dbReference>
<dbReference type="Proteomes" id="UP000005233">
    <property type="component" value="Chromosome"/>
</dbReference>
<dbReference type="HOGENOM" id="CLU_077970_2_1_2"/>
<reference evidence="2 3" key="1">
    <citation type="journal article" date="2012" name="J. Bacteriol.">
        <title>Complete genome sequence of a thermophilic methanogen, Methanocella conradii HZ254, isolated from Chinese rice field soil.</title>
        <authorList>
            <person name="Lu Z."/>
            <person name="Lu Y."/>
        </authorList>
    </citation>
    <scope>NUCLEOTIDE SEQUENCE [LARGE SCALE GENOMIC DNA]</scope>
    <source>
        <strain evidence="3">DSM 24694 / JCM 17849 / CGMCC 1.5162 / HZ254</strain>
    </source>
</reference>
<keyword evidence="3" id="KW-1185">Reference proteome</keyword>
<dbReference type="PRINTS" id="PR00449">
    <property type="entry name" value="RASTRNSFRMNG"/>
</dbReference>
<dbReference type="AlphaFoldDB" id="H8I574"/>
<sequence length="173" mass="18675">MFENPAHRAGPCDGDHRIKVVAFGSYHSGKTSFIRCIDPDPITTEVKSGNGTTTVAFDLAIKEHRGFRLYVYGTPGQERFDVAREVVSFGLHAGVVVVDSTRGMTNFEKLILSELRKHGIPCVVAANKQDLPGASLDKVRADAGGFCEVYPVSARTGEGVGTVLDRLVDLVAR</sequence>
<dbReference type="eggNOG" id="arCOG00362">
    <property type="taxonomic scope" value="Archaea"/>
</dbReference>
<dbReference type="CDD" id="cd00882">
    <property type="entry name" value="Ras_like_GTPase"/>
    <property type="match status" value="1"/>
</dbReference>
<dbReference type="Pfam" id="PF00009">
    <property type="entry name" value="GTP_EFTU"/>
    <property type="match status" value="1"/>
</dbReference>
<evidence type="ECO:0000259" key="1">
    <source>
        <dbReference type="Pfam" id="PF00009"/>
    </source>
</evidence>
<dbReference type="KEGG" id="mez:Mtc_0505"/>
<evidence type="ECO:0000313" key="2">
    <source>
        <dbReference type="EMBL" id="AFC99271.1"/>
    </source>
</evidence>
<name>H8I574_METCZ</name>
<evidence type="ECO:0000313" key="3">
    <source>
        <dbReference type="Proteomes" id="UP000005233"/>
    </source>
</evidence>
<dbReference type="OrthoDB" id="49590at2157"/>
<dbReference type="EMBL" id="CP003243">
    <property type="protein sequence ID" value="AFC99271.1"/>
    <property type="molecule type" value="Genomic_DNA"/>
</dbReference>
<dbReference type="PANTHER" id="PTHR42708">
    <property type="entry name" value="ATP/GTP-BINDING PROTEIN-RELATED"/>
    <property type="match status" value="1"/>
</dbReference>